<dbReference type="InterPro" id="IPR011977">
    <property type="entry name" value="Pept_M3B_clade3"/>
</dbReference>
<comment type="caution">
    <text evidence="12">The sequence shown here is derived from an EMBL/GenBank/DDBJ whole genome shotgun (WGS) entry which is preliminary data.</text>
</comment>
<gene>
    <name evidence="12" type="ORF">C6Y45_16400</name>
</gene>
<dbReference type="PANTHER" id="PTHR14097:SF7">
    <property type="entry name" value="OXIDOREDUCTASE HTATIP2"/>
    <property type="match status" value="1"/>
</dbReference>
<evidence type="ECO:0000256" key="7">
    <source>
        <dbReference type="ARBA" id="ARBA00023136"/>
    </source>
</evidence>
<evidence type="ECO:0000256" key="5">
    <source>
        <dbReference type="ARBA" id="ARBA00022833"/>
    </source>
</evidence>
<dbReference type="GO" id="GO:0006508">
    <property type="term" value="P:proteolysis"/>
    <property type="evidence" value="ECO:0007669"/>
    <property type="project" value="UniProtKB-KW"/>
</dbReference>
<dbReference type="InterPro" id="IPR042088">
    <property type="entry name" value="OligoPept_F_C"/>
</dbReference>
<dbReference type="SUPFAM" id="SSF55486">
    <property type="entry name" value="Metalloproteases ('zincins'), catalytic domain"/>
    <property type="match status" value="1"/>
</dbReference>
<dbReference type="NCBIfam" id="TIGR02290">
    <property type="entry name" value="M3_fam_3"/>
    <property type="match status" value="1"/>
</dbReference>
<evidence type="ECO:0000256" key="1">
    <source>
        <dbReference type="ARBA" id="ARBA00004370"/>
    </source>
</evidence>
<dbReference type="GO" id="GO:0016020">
    <property type="term" value="C:membrane"/>
    <property type="evidence" value="ECO:0007669"/>
    <property type="project" value="UniProtKB-SubCell"/>
</dbReference>
<dbReference type="InterPro" id="IPR001509">
    <property type="entry name" value="Epimerase_deHydtase"/>
</dbReference>
<name>A0A2T4U265_9BACI</name>
<dbReference type="Pfam" id="PF08439">
    <property type="entry name" value="Peptidase_M3_N"/>
    <property type="match status" value="1"/>
</dbReference>
<dbReference type="OrthoDB" id="9769691at2"/>
<dbReference type="Proteomes" id="UP000240509">
    <property type="component" value="Unassembled WGS sequence"/>
</dbReference>
<dbReference type="GO" id="GO:0046872">
    <property type="term" value="F:metal ion binding"/>
    <property type="evidence" value="ECO:0007669"/>
    <property type="project" value="UniProtKB-UniRule"/>
</dbReference>
<comment type="subcellular location">
    <subcellularLocation>
        <location evidence="1">Membrane</location>
    </subcellularLocation>
</comment>
<evidence type="ECO:0000313" key="13">
    <source>
        <dbReference type="Proteomes" id="UP000240509"/>
    </source>
</evidence>
<dbReference type="InterPro" id="IPR036291">
    <property type="entry name" value="NAD(P)-bd_dom_sf"/>
</dbReference>
<dbReference type="Gene3D" id="1.20.140.70">
    <property type="entry name" value="Oligopeptidase f, N-terminal domain"/>
    <property type="match status" value="1"/>
</dbReference>
<dbReference type="EMBL" id="PZJJ01000050">
    <property type="protein sequence ID" value="PTL37455.1"/>
    <property type="molecule type" value="Genomic_DNA"/>
</dbReference>
<proteinExistence type="inferred from homology"/>
<comment type="cofactor">
    <cofactor evidence="8">
        <name>Zn(2+)</name>
        <dbReference type="ChEBI" id="CHEBI:29105"/>
    </cofactor>
    <text evidence="8">Binds 1 zinc ion.</text>
</comment>
<dbReference type="InterPro" id="IPR001567">
    <property type="entry name" value="Pept_M3A_M3B_dom"/>
</dbReference>
<keyword evidence="7" id="KW-0472">Membrane</keyword>
<evidence type="ECO:0000256" key="6">
    <source>
        <dbReference type="ARBA" id="ARBA00023049"/>
    </source>
</evidence>
<dbReference type="CDD" id="cd09607">
    <property type="entry name" value="M3B_PepF"/>
    <property type="match status" value="1"/>
</dbReference>
<dbReference type="Pfam" id="PF01432">
    <property type="entry name" value="Peptidase_M3"/>
    <property type="match status" value="1"/>
</dbReference>
<dbReference type="AlphaFoldDB" id="A0A2T4U265"/>
<evidence type="ECO:0000256" key="3">
    <source>
        <dbReference type="ARBA" id="ARBA00022723"/>
    </source>
</evidence>
<evidence type="ECO:0000313" key="12">
    <source>
        <dbReference type="EMBL" id="PTL37455.1"/>
    </source>
</evidence>
<keyword evidence="13" id="KW-1185">Reference proteome</keyword>
<organism evidence="12 13">
    <name type="scientific">Alkalicoccus saliphilus</name>
    <dbReference type="NCBI Taxonomy" id="200989"/>
    <lineage>
        <taxon>Bacteria</taxon>
        <taxon>Bacillati</taxon>
        <taxon>Bacillota</taxon>
        <taxon>Bacilli</taxon>
        <taxon>Bacillales</taxon>
        <taxon>Bacillaceae</taxon>
        <taxon>Alkalicoccus</taxon>
    </lineage>
</organism>
<keyword evidence="6 8" id="KW-0482">Metalloprotease</keyword>
<keyword evidence="5 8" id="KW-0862">Zinc</keyword>
<comment type="similarity">
    <text evidence="8">Belongs to the peptidase M3 family.</text>
</comment>
<sequence length="828" mass="94907">MKKALIAGATGLIGRNLTEELLQSGEYEEIHLLTRRRTPFAEREGIKEHYVFFDSIDENETIMDGIDDVFVTLGTTMKKVKSREGFMQVDYLYPLQLAELAGKYHTKRFFVISAMGADRESRFFYSQVKGTLEDSLMALNLPSLHIIRPSLLTGDRYEFRLGEKSAELISRPLSGLMSGRLEKYKPIEASAVAEAMAAIARTDSTGTHIYTNDDLHRIYNALHGITEKSEKTSGTGRYSMTWDLDAIFPGGSSSNQFEQFLVNTETDLATMKLKLEQAQKKETPDFEEWASLIERLQNIGMKVREVNAFISCLTAQDVTDDKAKLLAGRTKQAGSSYGQLISVVDEQLLHFTDAQWKEFTKSGKMQEILFNLEERRNIAKEKLPSDKEQLIQQLMVDGYHAWGDLYNTIVGRMKVEIREKGVKKQYSVGQAANKLTDKNRNVRRHVFEQFEKAWENEAELFTESLNHLAGFRLRTYEARGWGNVLKEPLQINRMKQETLDVMWDTITKNKDVFTGYLYRKAELLGVDKLAMYDVSAPVSKKVPQVSYDDAADMIVEQFSKFSPRMAEFARTAFENRWIEAEDRGRKRPGGFCTSFPIREQSRIFMTYDGSASNVATLAHELGHAYHQHVMNDLPYMSQGYAMNVAETASTFAEMVVADASVKQASSREEKIQLLDDKLNRSIAFFMNIHSRFLFETRFYEERKSGLVSREHLNELMTEAQEEAYCGALSEYSPTFWASKLHFHITGVPFYNFPYTFGYLFSMGIYAKAVQEGEEFEEKYTALLRDTGRLSVEELAQKHLGVDLTKPEFWQEAVDFVKEDVRQFMELTE</sequence>
<accession>A0A2T4U265</accession>
<dbReference type="Gene3D" id="3.40.50.720">
    <property type="entry name" value="NAD(P)-binding Rossmann-like Domain"/>
    <property type="match status" value="1"/>
</dbReference>
<protein>
    <submittedName>
        <fullName evidence="12">Oligoendopeptidase</fullName>
    </submittedName>
</protein>
<keyword evidence="2 8" id="KW-0645">Protease</keyword>
<evidence type="ECO:0000259" key="9">
    <source>
        <dbReference type="Pfam" id="PF01370"/>
    </source>
</evidence>
<dbReference type="InterPro" id="IPR013647">
    <property type="entry name" value="OligopepF_N_dom"/>
</dbReference>
<evidence type="ECO:0000259" key="11">
    <source>
        <dbReference type="Pfam" id="PF08439"/>
    </source>
</evidence>
<evidence type="ECO:0000256" key="2">
    <source>
        <dbReference type="ARBA" id="ARBA00022670"/>
    </source>
</evidence>
<evidence type="ECO:0000256" key="8">
    <source>
        <dbReference type="RuleBase" id="RU003435"/>
    </source>
</evidence>
<evidence type="ECO:0000256" key="4">
    <source>
        <dbReference type="ARBA" id="ARBA00022801"/>
    </source>
</evidence>
<feature type="domain" description="Peptidase M3A/M3B catalytic" evidence="10">
    <location>
        <begin position="437"/>
        <end position="813"/>
    </location>
</feature>
<dbReference type="GO" id="GO:0004222">
    <property type="term" value="F:metalloendopeptidase activity"/>
    <property type="evidence" value="ECO:0007669"/>
    <property type="project" value="InterPro"/>
</dbReference>
<evidence type="ECO:0000259" key="10">
    <source>
        <dbReference type="Pfam" id="PF01432"/>
    </source>
</evidence>
<dbReference type="Gene3D" id="1.10.1370.20">
    <property type="entry name" value="Oligoendopeptidase f, C-terminal domain"/>
    <property type="match status" value="1"/>
</dbReference>
<dbReference type="InterPro" id="IPR034006">
    <property type="entry name" value="M3B_PepF_2"/>
</dbReference>
<keyword evidence="4 8" id="KW-0378">Hydrolase</keyword>
<dbReference type="Pfam" id="PF01370">
    <property type="entry name" value="Epimerase"/>
    <property type="match status" value="1"/>
</dbReference>
<keyword evidence="3 8" id="KW-0479">Metal-binding</keyword>
<dbReference type="SUPFAM" id="SSF51735">
    <property type="entry name" value="NAD(P)-binding Rossmann-fold domains"/>
    <property type="match status" value="1"/>
</dbReference>
<feature type="domain" description="Oligopeptidase F N-terminal" evidence="11">
    <location>
        <begin position="348"/>
        <end position="414"/>
    </location>
</feature>
<feature type="domain" description="NAD-dependent epimerase/dehydratase" evidence="9">
    <location>
        <begin position="4"/>
        <end position="114"/>
    </location>
</feature>
<reference evidence="12 13" key="1">
    <citation type="submission" date="2018-03" db="EMBL/GenBank/DDBJ databases">
        <title>Alkalicoccus saliphilus sp. nov., isolated from a mineral pool.</title>
        <authorList>
            <person name="Zhao B."/>
        </authorList>
    </citation>
    <scope>NUCLEOTIDE SEQUENCE [LARGE SCALE GENOMIC DNA]</scope>
    <source>
        <strain evidence="12 13">6AG</strain>
    </source>
</reference>
<dbReference type="PANTHER" id="PTHR14097">
    <property type="entry name" value="OXIDOREDUCTASE HTATIP2"/>
    <property type="match status" value="1"/>
</dbReference>